<organism evidence="2 3">
    <name type="scientific">Tanacetum coccineum</name>
    <dbReference type="NCBI Taxonomy" id="301880"/>
    <lineage>
        <taxon>Eukaryota</taxon>
        <taxon>Viridiplantae</taxon>
        <taxon>Streptophyta</taxon>
        <taxon>Embryophyta</taxon>
        <taxon>Tracheophyta</taxon>
        <taxon>Spermatophyta</taxon>
        <taxon>Magnoliopsida</taxon>
        <taxon>eudicotyledons</taxon>
        <taxon>Gunneridae</taxon>
        <taxon>Pentapetalae</taxon>
        <taxon>asterids</taxon>
        <taxon>campanulids</taxon>
        <taxon>Asterales</taxon>
        <taxon>Asteraceae</taxon>
        <taxon>Asteroideae</taxon>
        <taxon>Anthemideae</taxon>
        <taxon>Anthemidinae</taxon>
        <taxon>Tanacetum</taxon>
    </lineage>
</organism>
<dbReference type="Pfam" id="PF07522">
    <property type="entry name" value="DRMBL"/>
    <property type="match status" value="1"/>
</dbReference>
<comment type="caution">
    <text evidence="2">The sequence shown here is derived from an EMBL/GenBank/DDBJ whole genome shotgun (WGS) entry which is preliminary data.</text>
</comment>
<evidence type="ECO:0000313" key="3">
    <source>
        <dbReference type="Proteomes" id="UP001151760"/>
    </source>
</evidence>
<accession>A0ABQ5D5Q8</accession>
<evidence type="ECO:0000259" key="1">
    <source>
        <dbReference type="Pfam" id="PF07522"/>
    </source>
</evidence>
<sequence length="121" mass="14188">MQFLFKVPSFGGKFKKYVHTGDFRFCDEMRLDRSVWEESVCGREEDGCFEDVGYEEGEVFTSDESESDVHVIGWNVIGGWVCPDGWTYEVKKSKYAVKVKDEFEIHLVSYSEHSNYEELRE</sequence>
<gene>
    <name evidence="2" type="ORF">Tco_0922848</name>
</gene>
<proteinExistence type="predicted"/>
<dbReference type="PANTHER" id="PTHR23240">
    <property type="entry name" value="DNA CROSS-LINK REPAIR PROTEIN PSO2/SNM1-RELATED"/>
    <property type="match status" value="1"/>
</dbReference>
<dbReference type="EMBL" id="BQNB010014792">
    <property type="protein sequence ID" value="GJT32429.1"/>
    <property type="molecule type" value="Genomic_DNA"/>
</dbReference>
<feature type="domain" description="DNA repair metallo-beta-lactamase" evidence="1">
    <location>
        <begin position="83"/>
        <end position="121"/>
    </location>
</feature>
<dbReference type="Proteomes" id="UP001151760">
    <property type="component" value="Unassembled WGS sequence"/>
</dbReference>
<name>A0ABQ5D5Q8_9ASTR</name>
<dbReference type="PANTHER" id="PTHR23240:SF35">
    <property type="entry name" value="DNA REPAIR METALLO-BETA-LACTAMASE FAMILY PROTEIN-RELATED"/>
    <property type="match status" value="1"/>
</dbReference>
<protein>
    <submittedName>
        <fullName evidence="2">DNA ligase 6-like protein isoform X3</fullName>
    </submittedName>
</protein>
<dbReference type="InterPro" id="IPR011084">
    <property type="entry name" value="DRMBL"/>
</dbReference>
<keyword evidence="3" id="KW-1185">Reference proteome</keyword>
<reference evidence="2" key="2">
    <citation type="submission" date="2022-01" db="EMBL/GenBank/DDBJ databases">
        <authorList>
            <person name="Yamashiro T."/>
            <person name="Shiraishi A."/>
            <person name="Satake H."/>
            <person name="Nakayama K."/>
        </authorList>
    </citation>
    <scope>NUCLEOTIDE SEQUENCE</scope>
</reference>
<reference evidence="2" key="1">
    <citation type="journal article" date="2022" name="Int. J. Mol. Sci.">
        <title>Draft Genome of Tanacetum Coccineum: Genomic Comparison of Closely Related Tanacetum-Family Plants.</title>
        <authorList>
            <person name="Yamashiro T."/>
            <person name="Shiraishi A."/>
            <person name="Nakayama K."/>
            <person name="Satake H."/>
        </authorList>
    </citation>
    <scope>NUCLEOTIDE SEQUENCE</scope>
</reference>
<evidence type="ECO:0000313" key="2">
    <source>
        <dbReference type="EMBL" id="GJT32429.1"/>
    </source>
</evidence>